<keyword evidence="7 9" id="KW-0411">Iron-sulfur</keyword>
<dbReference type="NCBIfam" id="TIGR00539">
    <property type="entry name" value="hemN_rel"/>
    <property type="match status" value="1"/>
</dbReference>
<dbReference type="RefSeq" id="WP_024727241.1">
    <property type="nucleotide sequence ID" value="NZ_JACOOS010000009.1"/>
</dbReference>
<dbReference type="Gene3D" id="3.20.20.70">
    <property type="entry name" value="Aldolase class I"/>
    <property type="match status" value="1"/>
</dbReference>
<dbReference type="InterPro" id="IPR058240">
    <property type="entry name" value="rSAM_sf"/>
</dbReference>
<evidence type="ECO:0000256" key="1">
    <source>
        <dbReference type="ARBA" id="ARBA00006100"/>
    </source>
</evidence>
<dbReference type="PANTHER" id="PTHR13932:SF5">
    <property type="entry name" value="RADICAL S-ADENOSYL METHIONINE DOMAIN-CONTAINING PROTEIN 1, MITOCHONDRIAL"/>
    <property type="match status" value="1"/>
</dbReference>
<dbReference type="InterPro" id="IPR007197">
    <property type="entry name" value="rSAM"/>
</dbReference>
<evidence type="ECO:0000259" key="10">
    <source>
        <dbReference type="PROSITE" id="PS51918"/>
    </source>
</evidence>
<dbReference type="SUPFAM" id="SSF102114">
    <property type="entry name" value="Radical SAM enzymes"/>
    <property type="match status" value="1"/>
</dbReference>
<dbReference type="PANTHER" id="PTHR13932">
    <property type="entry name" value="COPROPORPHYRINIGEN III OXIDASE"/>
    <property type="match status" value="1"/>
</dbReference>
<dbReference type="SFLD" id="SFLDF00562">
    <property type="entry name" value="HemN-like__clustered_with_heat"/>
    <property type="match status" value="1"/>
</dbReference>
<keyword evidence="9" id="KW-0004">4Fe-4S</keyword>
<dbReference type="SFLD" id="SFLDF00288">
    <property type="entry name" value="HemN-like__clustered_with_nucl"/>
    <property type="match status" value="1"/>
</dbReference>
<comment type="similarity">
    <text evidence="1">Belongs to the anaerobic coproporphyrinogen-III oxidase family. HemW subfamily.</text>
</comment>
<dbReference type="InterPro" id="IPR006638">
    <property type="entry name" value="Elp3/MiaA/NifB-like_rSAM"/>
</dbReference>
<accession>A0ABR7FT44</accession>
<dbReference type="Proteomes" id="UP000635828">
    <property type="component" value="Unassembled WGS sequence"/>
</dbReference>
<keyword evidence="3 9" id="KW-0349">Heme</keyword>
<organism evidence="11 12">
    <name type="scientific">Anaerostipes hominis</name>
    <name type="common">ex Liu et al. 2021</name>
    <dbReference type="NCBI Taxonomy" id="2763018"/>
    <lineage>
        <taxon>Bacteria</taxon>
        <taxon>Bacillati</taxon>
        <taxon>Bacillota</taxon>
        <taxon>Clostridia</taxon>
        <taxon>Lachnospirales</taxon>
        <taxon>Lachnospiraceae</taxon>
        <taxon>Anaerostipes</taxon>
    </lineage>
</organism>
<proteinExistence type="inferred from homology"/>
<evidence type="ECO:0000256" key="6">
    <source>
        <dbReference type="ARBA" id="ARBA00023004"/>
    </source>
</evidence>
<keyword evidence="12" id="KW-1185">Reference proteome</keyword>
<reference evidence="11 12" key="1">
    <citation type="submission" date="2020-08" db="EMBL/GenBank/DDBJ databases">
        <title>Genome public.</title>
        <authorList>
            <person name="Liu C."/>
            <person name="Sun Q."/>
        </authorList>
    </citation>
    <scope>NUCLEOTIDE SEQUENCE [LARGE SCALE GENOMIC DNA]</scope>
    <source>
        <strain evidence="11 12">NSJ-7</strain>
    </source>
</reference>
<comment type="function">
    <text evidence="9">Probably acts as a heme chaperone, transferring heme to an unknown acceptor. Binds one molecule of heme per monomer, possibly covalently. Binds 1 [4Fe-4S] cluster. The cluster is coordinated with 3 cysteines and an exchangeable S-adenosyl-L-methionine.</text>
</comment>
<dbReference type="SFLD" id="SFLDS00029">
    <property type="entry name" value="Radical_SAM"/>
    <property type="match status" value="1"/>
</dbReference>
<keyword evidence="8 9" id="KW-0143">Chaperone</keyword>
<keyword evidence="5 9" id="KW-0479">Metal-binding</keyword>
<dbReference type="PROSITE" id="PS51918">
    <property type="entry name" value="RADICAL_SAM"/>
    <property type="match status" value="1"/>
</dbReference>
<dbReference type="InterPro" id="IPR013785">
    <property type="entry name" value="Aldolase_TIM"/>
</dbReference>
<dbReference type="InterPro" id="IPR010723">
    <property type="entry name" value="HemN_C"/>
</dbReference>
<dbReference type="Pfam" id="PF04055">
    <property type="entry name" value="Radical_SAM"/>
    <property type="match status" value="1"/>
</dbReference>
<dbReference type="CDD" id="cd01335">
    <property type="entry name" value="Radical_SAM"/>
    <property type="match status" value="1"/>
</dbReference>
<gene>
    <name evidence="11" type="ORF">H8S22_09340</name>
</gene>
<dbReference type="SFLD" id="SFLDG01065">
    <property type="entry name" value="anaerobic_coproporphyrinogen-I"/>
    <property type="match status" value="1"/>
</dbReference>
<evidence type="ECO:0000256" key="2">
    <source>
        <dbReference type="ARBA" id="ARBA00017228"/>
    </source>
</evidence>
<sequence>MKTRELELYLHIPFCKRKCNYCDFCSFPAGDDDISIYIRKLQQEILYWGRRLQSPSVSTVFIGGGTPSLIPAVQIESLMNTVRDSFSCAETMECTIEANPGTVTREKLSIYQSCGINRISFGLQSARKEELNMLGRIHTFEDFVSGFYEARDCGFQNINVDLMNAIPMQTMETMEQTLLKTAELEPEHFSVYSLIIEAGTPFYEKKGLDDLLPTEDEDAAMYERTEAILHTLGYERYELSNYARPGYECRHNCGYWTGKPYLGFGLAASSYFGKKRFANPADMEEYLSLSDFSGIFEKENELSKKEEMEEYMFLGLRMTKGISKMEFSKRFGTGILDVYRKPIQELSGKGLLKQDAERIWIPQQALFLSNQVMMEFLL</sequence>
<comment type="subcellular location">
    <subcellularLocation>
        <location evidence="9">Cytoplasm</location>
    </subcellularLocation>
</comment>
<evidence type="ECO:0000256" key="3">
    <source>
        <dbReference type="ARBA" id="ARBA00022617"/>
    </source>
</evidence>
<dbReference type="InterPro" id="IPR034505">
    <property type="entry name" value="Coproporphyrinogen-III_oxidase"/>
</dbReference>
<evidence type="ECO:0000256" key="9">
    <source>
        <dbReference type="RuleBase" id="RU364116"/>
    </source>
</evidence>
<evidence type="ECO:0000256" key="4">
    <source>
        <dbReference type="ARBA" id="ARBA00022691"/>
    </source>
</evidence>
<dbReference type="Pfam" id="PF06969">
    <property type="entry name" value="HemN_C"/>
    <property type="match status" value="1"/>
</dbReference>
<evidence type="ECO:0000256" key="8">
    <source>
        <dbReference type="ARBA" id="ARBA00023186"/>
    </source>
</evidence>
<keyword evidence="4 9" id="KW-0949">S-adenosyl-L-methionine</keyword>
<evidence type="ECO:0000256" key="5">
    <source>
        <dbReference type="ARBA" id="ARBA00022723"/>
    </source>
</evidence>
<dbReference type="InterPro" id="IPR004559">
    <property type="entry name" value="HemW-like"/>
</dbReference>
<evidence type="ECO:0000313" key="11">
    <source>
        <dbReference type="EMBL" id="MBC5677800.1"/>
    </source>
</evidence>
<evidence type="ECO:0000313" key="12">
    <source>
        <dbReference type="Proteomes" id="UP000635828"/>
    </source>
</evidence>
<dbReference type="EMBL" id="JACOOS010000009">
    <property type="protein sequence ID" value="MBC5677800.1"/>
    <property type="molecule type" value="Genomic_DNA"/>
</dbReference>
<keyword evidence="9" id="KW-0963">Cytoplasm</keyword>
<name>A0ABR7FT44_9FIRM</name>
<comment type="caution">
    <text evidence="11">The sequence shown here is derived from an EMBL/GenBank/DDBJ whole genome shotgun (WGS) entry which is preliminary data.</text>
</comment>
<feature type="domain" description="Radical SAM core" evidence="10">
    <location>
        <begin position="1"/>
        <end position="235"/>
    </location>
</feature>
<keyword evidence="6 9" id="KW-0408">Iron</keyword>
<protein>
    <recommendedName>
        <fullName evidence="2 9">Heme chaperone HemW</fullName>
    </recommendedName>
</protein>
<dbReference type="SMART" id="SM00729">
    <property type="entry name" value="Elp3"/>
    <property type="match status" value="1"/>
</dbReference>
<evidence type="ECO:0000256" key="7">
    <source>
        <dbReference type="ARBA" id="ARBA00023014"/>
    </source>
</evidence>